<reference evidence="2" key="2">
    <citation type="submission" date="2016-06" db="UniProtKB">
        <authorList>
            <consortium name="WormBaseParasite"/>
        </authorList>
    </citation>
    <scope>IDENTIFICATION</scope>
</reference>
<name>A0A183CCU2_GLOPA</name>
<reference evidence="1" key="1">
    <citation type="submission" date="2014-05" db="EMBL/GenBank/DDBJ databases">
        <title>The genome and life-stage specific transcriptomes of Globodera pallida elucidate key aspects of plant parasitism by a cyst nematode.</title>
        <authorList>
            <person name="Cotton J.A."/>
            <person name="Lilley C.J."/>
            <person name="Jones L.M."/>
            <person name="Kikuchi T."/>
            <person name="Reid A.J."/>
            <person name="Thorpe P."/>
            <person name="Tsai I.J."/>
            <person name="Beasley H."/>
            <person name="Blok V."/>
            <person name="Cock P.J.A."/>
            <person name="Van den Akker S.E."/>
            <person name="Holroyd N."/>
            <person name="Hunt M."/>
            <person name="Mantelin S."/>
            <person name="Naghra H."/>
            <person name="Pain A."/>
            <person name="Palomares-Rius J.E."/>
            <person name="Zarowiecki M."/>
            <person name="Berriman M."/>
            <person name="Jones J.T."/>
            <person name="Urwin P.E."/>
        </authorList>
    </citation>
    <scope>NUCLEOTIDE SEQUENCE [LARGE SCALE GENOMIC DNA]</scope>
    <source>
        <strain evidence="1">Lindley</strain>
    </source>
</reference>
<accession>A0A183CCU2</accession>
<sequence>MSDNVSDEEQQLQMEEIYICDDVLLEVFAFIDPFELGLKMALISDRLDVLVDVHFKSRKWSLGRMHIRRATDGNGAEIVKLSGERLLIPQGPLPGKVIGFETIWIRYVDQTVIEFLKRICRLFDSSGTNVFIGTSDYQSRSWEIIWQKIWPFVNDNICGIILIFPPQFKCLRRFSPAILRNCANLRSINACGLFPEFPAEDNANASARQAMAKWLITPREDGLPKMLCSHFNSVQMEGLKRSFVNASESANFIISLYAHGIEPFELKNNWTGERLTLRRFNANCWLLVRCPIGREEDKWTNWEKEAIEWQRTLPSAMECLTKPTKVQLKNNWTGERLTLRRFNANCWLLVRCPIGREEDKWTNWEKEAIEWQRTRKWNCIDIYLEDSAIGDGMLDENDEGPSEPNE</sequence>
<dbReference type="WBParaSite" id="GPLIN_001069400">
    <property type="protein sequence ID" value="GPLIN_001069400"/>
    <property type="gene ID" value="GPLIN_001069400"/>
</dbReference>
<evidence type="ECO:0000313" key="2">
    <source>
        <dbReference type="WBParaSite" id="GPLIN_001069400"/>
    </source>
</evidence>
<organism evidence="1 2">
    <name type="scientific">Globodera pallida</name>
    <name type="common">Potato cyst nematode worm</name>
    <name type="synonym">Heterodera pallida</name>
    <dbReference type="NCBI Taxonomy" id="36090"/>
    <lineage>
        <taxon>Eukaryota</taxon>
        <taxon>Metazoa</taxon>
        <taxon>Ecdysozoa</taxon>
        <taxon>Nematoda</taxon>
        <taxon>Chromadorea</taxon>
        <taxon>Rhabditida</taxon>
        <taxon>Tylenchina</taxon>
        <taxon>Tylenchomorpha</taxon>
        <taxon>Tylenchoidea</taxon>
        <taxon>Heteroderidae</taxon>
        <taxon>Heteroderinae</taxon>
        <taxon>Globodera</taxon>
    </lineage>
</organism>
<proteinExistence type="predicted"/>
<dbReference type="Proteomes" id="UP000050741">
    <property type="component" value="Unassembled WGS sequence"/>
</dbReference>
<keyword evidence="1" id="KW-1185">Reference proteome</keyword>
<evidence type="ECO:0000313" key="1">
    <source>
        <dbReference type="Proteomes" id="UP000050741"/>
    </source>
</evidence>
<dbReference type="AlphaFoldDB" id="A0A183CCU2"/>
<protein>
    <submittedName>
        <fullName evidence="2">F-box domain-containing protein</fullName>
    </submittedName>
</protein>